<dbReference type="AlphaFoldDB" id="A0A5A7P1E4"/>
<proteinExistence type="inferred from homology"/>
<evidence type="ECO:0000313" key="9">
    <source>
        <dbReference type="Proteomes" id="UP000325081"/>
    </source>
</evidence>
<keyword evidence="9" id="KW-1185">Reference proteome</keyword>
<comment type="catalytic activity">
    <reaction evidence="5">
        <text>ATP + H2O = ADP + phosphate + H(+)</text>
        <dbReference type="Rhea" id="RHEA:13065"/>
        <dbReference type="ChEBI" id="CHEBI:15377"/>
        <dbReference type="ChEBI" id="CHEBI:15378"/>
        <dbReference type="ChEBI" id="CHEBI:30616"/>
        <dbReference type="ChEBI" id="CHEBI:43474"/>
        <dbReference type="ChEBI" id="CHEBI:456216"/>
    </reaction>
</comment>
<evidence type="ECO:0000259" key="7">
    <source>
        <dbReference type="SMART" id="SM00382"/>
    </source>
</evidence>
<dbReference type="SMART" id="SM00382">
    <property type="entry name" value="AAA"/>
    <property type="match status" value="1"/>
</dbReference>
<reference evidence="9" key="1">
    <citation type="journal article" date="2019" name="Curr. Biol.">
        <title>Genome Sequence of Striga asiatica Provides Insight into the Evolution of Plant Parasitism.</title>
        <authorList>
            <person name="Yoshida S."/>
            <person name="Kim S."/>
            <person name="Wafula E.K."/>
            <person name="Tanskanen J."/>
            <person name="Kim Y.M."/>
            <person name="Honaas L."/>
            <person name="Yang Z."/>
            <person name="Spallek T."/>
            <person name="Conn C.E."/>
            <person name="Ichihashi Y."/>
            <person name="Cheong K."/>
            <person name="Cui S."/>
            <person name="Der J.P."/>
            <person name="Gundlach H."/>
            <person name="Jiao Y."/>
            <person name="Hori C."/>
            <person name="Ishida J.K."/>
            <person name="Kasahara H."/>
            <person name="Kiba T."/>
            <person name="Kim M.S."/>
            <person name="Koo N."/>
            <person name="Laohavisit A."/>
            <person name="Lee Y.H."/>
            <person name="Lumba S."/>
            <person name="McCourt P."/>
            <person name="Mortimer J.C."/>
            <person name="Mutuku J.M."/>
            <person name="Nomura T."/>
            <person name="Sasaki-Sekimoto Y."/>
            <person name="Seto Y."/>
            <person name="Wang Y."/>
            <person name="Wakatake T."/>
            <person name="Sakakibara H."/>
            <person name="Demura T."/>
            <person name="Yamaguchi S."/>
            <person name="Yoneyama K."/>
            <person name="Manabe R.I."/>
            <person name="Nelson D.C."/>
            <person name="Schulman A.H."/>
            <person name="Timko M.P."/>
            <person name="dePamphilis C.W."/>
            <person name="Choi D."/>
            <person name="Shirasu K."/>
        </authorList>
    </citation>
    <scope>NUCLEOTIDE SEQUENCE [LARGE SCALE GENOMIC DNA]</scope>
    <source>
        <strain evidence="9">cv. UVA1</strain>
    </source>
</reference>
<evidence type="ECO:0000256" key="1">
    <source>
        <dbReference type="ARBA" id="ARBA00001946"/>
    </source>
</evidence>
<dbReference type="InterPro" id="IPR003959">
    <property type="entry name" value="ATPase_AAA_core"/>
</dbReference>
<dbReference type="InterPro" id="IPR003960">
    <property type="entry name" value="ATPase_AAA_CS"/>
</dbReference>
<dbReference type="InterPro" id="IPR027417">
    <property type="entry name" value="P-loop_NTPase"/>
</dbReference>
<dbReference type="OrthoDB" id="1434354at2759"/>
<gene>
    <name evidence="8" type="ORF">STAS_02202</name>
</gene>
<organism evidence="8 9">
    <name type="scientific">Striga asiatica</name>
    <name type="common">Asiatic witchweed</name>
    <name type="synonym">Buchnera asiatica</name>
    <dbReference type="NCBI Taxonomy" id="4170"/>
    <lineage>
        <taxon>Eukaryota</taxon>
        <taxon>Viridiplantae</taxon>
        <taxon>Streptophyta</taxon>
        <taxon>Embryophyta</taxon>
        <taxon>Tracheophyta</taxon>
        <taxon>Spermatophyta</taxon>
        <taxon>Magnoliopsida</taxon>
        <taxon>eudicotyledons</taxon>
        <taxon>Gunneridae</taxon>
        <taxon>Pentapetalae</taxon>
        <taxon>asterids</taxon>
        <taxon>lamiids</taxon>
        <taxon>Lamiales</taxon>
        <taxon>Orobanchaceae</taxon>
        <taxon>Buchnereae</taxon>
        <taxon>Striga</taxon>
    </lineage>
</organism>
<evidence type="ECO:0000256" key="6">
    <source>
        <dbReference type="RuleBase" id="RU003651"/>
    </source>
</evidence>
<dbReference type="EMBL" id="BKCP01001113">
    <property type="protein sequence ID" value="GER26550.1"/>
    <property type="molecule type" value="Genomic_DNA"/>
</dbReference>
<protein>
    <submittedName>
        <fullName evidence="8">P-loop containing nucleoside triphosphatehydrolases superfamily protein</fullName>
    </submittedName>
</protein>
<comment type="similarity">
    <text evidence="2">Belongs to the AAA ATPase family. BCS1 subfamily.</text>
</comment>
<dbReference type="InterPro" id="IPR058017">
    <property type="entry name" value="At3g28540-like_C"/>
</dbReference>
<dbReference type="PANTHER" id="PTHR23070">
    <property type="entry name" value="BCS1 AAA-TYPE ATPASE"/>
    <property type="match status" value="1"/>
</dbReference>
<feature type="domain" description="AAA+ ATPase" evidence="7">
    <location>
        <begin position="244"/>
        <end position="378"/>
    </location>
</feature>
<dbReference type="SUPFAM" id="SSF52540">
    <property type="entry name" value="P-loop containing nucleoside triphosphate hydrolases"/>
    <property type="match status" value="1"/>
</dbReference>
<keyword evidence="3 8" id="KW-0378">Hydrolase</keyword>
<dbReference type="Pfam" id="PF25568">
    <property type="entry name" value="AAA_lid_At3g28540"/>
    <property type="match status" value="1"/>
</dbReference>
<dbReference type="PROSITE" id="PS00674">
    <property type="entry name" value="AAA"/>
    <property type="match status" value="1"/>
</dbReference>
<dbReference type="Gene3D" id="3.40.50.300">
    <property type="entry name" value="P-loop containing nucleotide triphosphate hydrolases"/>
    <property type="match status" value="1"/>
</dbReference>
<evidence type="ECO:0000256" key="4">
    <source>
        <dbReference type="ARBA" id="ARBA00022842"/>
    </source>
</evidence>
<evidence type="ECO:0000313" key="8">
    <source>
        <dbReference type="EMBL" id="GER26550.1"/>
    </source>
</evidence>
<accession>A0A5A7P1E4</accession>
<keyword evidence="6" id="KW-0067">ATP-binding</keyword>
<evidence type="ECO:0000256" key="2">
    <source>
        <dbReference type="ARBA" id="ARBA00007448"/>
    </source>
</evidence>
<dbReference type="Pfam" id="PF00004">
    <property type="entry name" value="AAA"/>
    <property type="match status" value="1"/>
</dbReference>
<dbReference type="InterPro" id="IPR050747">
    <property type="entry name" value="Mitochondrial_chaperone_BCS1"/>
</dbReference>
<sequence length="443" mass="50181">MMFSSESLPTADKTLTAAASVIGTLILIKSIANEIIPQQIHTYLCSSLYKIADRFSTQLTVVIDESDGLTANHLFDAATTYLGSRISPSTRRIKINKPEKDDDLAVTVDRNQEIIDFHSGIKFRWILQSSAISNREPDGKKSSSARTELRFFELSFNKKHKDSVLKVYLPHILRKAKEIKEQMRNVRLHTVDYNGTDYWSSVVLNHPATFDTMAMDSDVKRGLIEDLDRFVKRRDYYRRVGKAWKRGYLFYGPPGTGKSSLVAAMANHLKFDVYDLDLREVQCNSDLRRLLIGSANRSILVIEDIDCNVGLQNREVDSATSEDDKITLSGLLNFIDGLWSSCGDERIIVFTTNHKNRLDPALLRPGRMDIHLEMSYCTFGGFKILAWSYLRIKEHSLFPVIDELLAKVKATPAELAGELMKSEDPDIALIGLVKFLEDKYTNA</sequence>
<dbReference type="CDD" id="cd19510">
    <property type="entry name" value="RecA-like_BCS1"/>
    <property type="match status" value="1"/>
</dbReference>
<evidence type="ECO:0000256" key="5">
    <source>
        <dbReference type="ARBA" id="ARBA00049360"/>
    </source>
</evidence>
<dbReference type="InterPro" id="IPR025753">
    <property type="entry name" value="AAA_N_dom"/>
</dbReference>
<evidence type="ECO:0000256" key="3">
    <source>
        <dbReference type="ARBA" id="ARBA00022801"/>
    </source>
</evidence>
<dbReference type="GO" id="GO:0006950">
    <property type="term" value="P:response to stress"/>
    <property type="evidence" value="ECO:0007669"/>
    <property type="project" value="UniProtKB-ARBA"/>
</dbReference>
<name>A0A5A7P1E4_STRAF</name>
<dbReference type="GO" id="GO:0005524">
    <property type="term" value="F:ATP binding"/>
    <property type="evidence" value="ECO:0007669"/>
    <property type="project" value="UniProtKB-KW"/>
</dbReference>
<comment type="caution">
    <text evidence="8">The sequence shown here is derived from an EMBL/GenBank/DDBJ whole genome shotgun (WGS) entry which is preliminary data.</text>
</comment>
<comment type="cofactor">
    <cofactor evidence="1">
        <name>Mg(2+)</name>
        <dbReference type="ChEBI" id="CHEBI:18420"/>
    </cofactor>
</comment>
<dbReference type="GO" id="GO:0016887">
    <property type="term" value="F:ATP hydrolysis activity"/>
    <property type="evidence" value="ECO:0007669"/>
    <property type="project" value="InterPro"/>
</dbReference>
<dbReference type="Pfam" id="PF14363">
    <property type="entry name" value="AAA_assoc"/>
    <property type="match status" value="1"/>
</dbReference>
<dbReference type="Proteomes" id="UP000325081">
    <property type="component" value="Unassembled WGS sequence"/>
</dbReference>
<dbReference type="InterPro" id="IPR003593">
    <property type="entry name" value="AAA+_ATPase"/>
</dbReference>
<keyword evidence="4" id="KW-0460">Magnesium</keyword>
<keyword evidence="6" id="KW-0547">Nucleotide-binding</keyword>
<dbReference type="Gene3D" id="6.10.280.40">
    <property type="match status" value="1"/>
</dbReference>